<feature type="compositionally biased region" description="Low complexity" evidence="4">
    <location>
        <begin position="1045"/>
        <end position="1061"/>
    </location>
</feature>
<gene>
    <name evidence="6" type="ORF">AJ80_06581</name>
</gene>
<feature type="region of interest" description="Disordered" evidence="4">
    <location>
        <begin position="655"/>
        <end position="695"/>
    </location>
</feature>
<accession>A0A2B7XW77</accession>
<evidence type="ECO:0000256" key="3">
    <source>
        <dbReference type="ARBA" id="ARBA00023212"/>
    </source>
</evidence>
<feature type="region of interest" description="Disordered" evidence="4">
    <location>
        <begin position="1"/>
        <end position="35"/>
    </location>
</feature>
<feature type="compositionally biased region" description="Polar residues" evidence="4">
    <location>
        <begin position="981"/>
        <end position="992"/>
    </location>
</feature>
<dbReference type="Pfam" id="PF02187">
    <property type="entry name" value="GAS2"/>
    <property type="match status" value="1"/>
</dbReference>
<feature type="compositionally biased region" description="Polar residues" evidence="4">
    <location>
        <begin position="1253"/>
        <end position="1268"/>
    </location>
</feature>
<feature type="compositionally biased region" description="Low complexity" evidence="4">
    <location>
        <begin position="673"/>
        <end position="689"/>
    </location>
</feature>
<evidence type="ECO:0000313" key="6">
    <source>
        <dbReference type="EMBL" id="PGH12757.1"/>
    </source>
</evidence>
<evidence type="ECO:0000259" key="5">
    <source>
        <dbReference type="PROSITE" id="PS51460"/>
    </source>
</evidence>
<feature type="compositionally biased region" description="Low complexity" evidence="4">
    <location>
        <begin position="190"/>
        <end position="207"/>
    </location>
</feature>
<keyword evidence="7" id="KW-1185">Reference proteome</keyword>
<evidence type="ECO:0000313" key="7">
    <source>
        <dbReference type="Proteomes" id="UP000224634"/>
    </source>
</evidence>
<dbReference type="Gene3D" id="3.30.920.20">
    <property type="entry name" value="Gas2-like domain"/>
    <property type="match status" value="1"/>
</dbReference>
<keyword evidence="3" id="KW-0206">Cytoskeleton</keyword>
<feature type="region of interest" description="Disordered" evidence="4">
    <location>
        <begin position="358"/>
        <end position="639"/>
    </location>
</feature>
<feature type="region of interest" description="Disordered" evidence="4">
    <location>
        <begin position="773"/>
        <end position="793"/>
    </location>
</feature>
<reference evidence="6 7" key="1">
    <citation type="submission" date="2017-10" db="EMBL/GenBank/DDBJ databases">
        <title>Comparative genomics in systemic dimorphic fungi from Ajellomycetaceae.</title>
        <authorList>
            <person name="Munoz J.F."/>
            <person name="Mcewen J.G."/>
            <person name="Clay O.K."/>
            <person name="Cuomo C.A."/>
        </authorList>
    </citation>
    <scope>NUCLEOTIDE SEQUENCE [LARGE SCALE GENOMIC DNA]</scope>
    <source>
        <strain evidence="6 7">UAMH7299</strain>
    </source>
</reference>
<dbReference type="SUPFAM" id="SSF143575">
    <property type="entry name" value="GAS2 domain-like"/>
    <property type="match status" value="1"/>
</dbReference>
<feature type="compositionally biased region" description="Low complexity" evidence="4">
    <location>
        <begin position="1147"/>
        <end position="1162"/>
    </location>
</feature>
<dbReference type="PROSITE" id="PS51460">
    <property type="entry name" value="GAR"/>
    <property type="match status" value="1"/>
</dbReference>
<feature type="region of interest" description="Disordered" evidence="4">
    <location>
        <begin position="186"/>
        <end position="207"/>
    </location>
</feature>
<comment type="subcellular location">
    <subcellularLocation>
        <location evidence="1">Cytoplasm</location>
        <location evidence="1">Cytoskeleton</location>
    </subcellularLocation>
</comment>
<dbReference type="Proteomes" id="UP000224634">
    <property type="component" value="Unassembled WGS sequence"/>
</dbReference>
<comment type="caution">
    <text evidence="6">The sequence shown here is derived from an EMBL/GenBank/DDBJ whole genome shotgun (WGS) entry which is preliminary data.</text>
</comment>
<dbReference type="GO" id="GO:0005856">
    <property type="term" value="C:cytoskeleton"/>
    <property type="evidence" value="ECO:0007669"/>
    <property type="project" value="UniProtKB-SubCell"/>
</dbReference>
<feature type="region of interest" description="Disordered" evidence="4">
    <location>
        <begin position="1146"/>
        <end position="1226"/>
    </location>
</feature>
<evidence type="ECO:0000256" key="4">
    <source>
        <dbReference type="SAM" id="MobiDB-lite"/>
    </source>
</evidence>
<evidence type="ECO:0000256" key="1">
    <source>
        <dbReference type="ARBA" id="ARBA00004245"/>
    </source>
</evidence>
<dbReference type="InterPro" id="IPR003108">
    <property type="entry name" value="GAR_dom"/>
</dbReference>
<name>A0A2B7XW77_POLH7</name>
<feature type="compositionally biased region" description="Pro residues" evidence="4">
    <location>
        <begin position="931"/>
        <end position="941"/>
    </location>
</feature>
<feature type="compositionally biased region" description="Low complexity" evidence="4">
    <location>
        <begin position="475"/>
        <end position="495"/>
    </location>
</feature>
<protein>
    <recommendedName>
        <fullName evidence="5">GAR domain-containing protein</fullName>
    </recommendedName>
</protein>
<feature type="compositionally biased region" description="Polar residues" evidence="4">
    <location>
        <begin position="880"/>
        <end position="903"/>
    </location>
</feature>
<evidence type="ECO:0000256" key="2">
    <source>
        <dbReference type="ARBA" id="ARBA00022490"/>
    </source>
</evidence>
<dbReference type="GO" id="GO:0008017">
    <property type="term" value="F:microtubule binding"/>
    <property type="evidence" value="ECO:0007669"/>
    <property type="project" value="InterPro"/>
</dbReference>
<dbReference type="STRING" id="1447883.A0A2B7XW77"/>
<feature type="region of interest" description="Disordered" evidence="4">
    <location>
        <begin position="1017"/>
        <end position="1061"/>
    </location>
</feature>
<organism evidence="6 7">
    <name type="scientific">Polytolypa hystricis (strain UAMH7299)</name>
    <dbReference type="NCBI Taxonomy" id="1447883"/>
    <lineage>
        <taxon>Eukaryota</taxon>
        <taxon>Fungi</taxon>
        <taxon>Dikarya</taxon>
        <taxon>Ascomycota</taxon>
        <taxon>Pezizomycotina</taxon>
        <taxon>Eurotiomycetes</taxon>
        <taxon>Eurotiomycetidae</taxon>
        <taxon>Onygenales</taxon>
        <taxon>Onygenales incertae sedis</taxon>
        <taxon>Polytolypa</taxon>
    </lineage>
</organism>
<sequence>MAEHPFKPLPLTLRLTPARTRPHSRSPSRSPERISQIFGPEFDPLLASLSPEATLKALSATDAVPSNEKAAHDILSKSIAQVSQAERALGVRAALAAQKLKEWYKEVSSWDWPRKRDAGLGKGFLPPKRARASPGPTSSPCTDRNGDAYLGCLAAGVVEQYENRIDEIKDGMDALDVEELKEHVLNAHIPSRSRPSSSTSSSSNNSRPLSYVQLSDFTTVITATILQALPLLSKLNLVLNTWDVRLLVLHQIPALLNGLENTKIAIDMAMERLENGLLPGLDDPLFSKESFSAARGKLEVAVLKVGSKMDSILDALEGREDSLPESWIDDMETIESRFATWAFEAEKRALENEWRRTLVSSTPPAPAEEDKSATPENEALKVETLRSPSQSMPPEQGDPAGATAQPESHTKPQTPTSSNSVHPLSTNQSIPPVISTIFVPDNVQPSPPSQPHAEKNVESDPSTELQVAKTEKITPDSTPLPDTAPSSSPSDAPTACNTLSQVDEPVCSLDPPGPIQPHAAGLLPSVESSSNEKEQPKIDDDENPQSLPPIGLDSPTSHCELTKPHRESAMDAASKKPVELPAESTRRDTGGSEDKAQEVDAACDIPETPLADVPIVPSPEDRHPRRELASPIEASSSTRIPQVDVSLIAKPLQPADGAAARHIPRIEETATCRSRSPSPVSPKHSPSKVTKTKPHPLKLAAATHGHNRRDSTLSASSIGTGYLSYDSTIEINDAQVAESHGSPIVVESPLFPATAARKSGLFSQIIEESHPLQNENTRDNSDKMTCESRPPVQRSMSLPLERFIDGQFAIQPNGRSSTEIKQAASTSIEVLPKSELRSIVLPRRSSFIPPSEERTIPKIRRSVSTLALSSLSRLSGKSFNFHSKQQQPQQSRNSLMVPSSGANITRIPVRGDSLVVPPPKSERRSSIVPSPKTPTHPPIPPRSSKRISRIVSPSVPAPSHKRNSATSIPASALPGRVSALASPTSVPSPTARSSEDQLEEKISSILTTIPARIHLESTPDRHASPASDTNHARTPPNKAPQRTVSPTPTRSSTPTPSLTLRPAFGRAKQHHAHPDNDSAGRLYHLHRGEKAAPIKLFVRSVGEDGERVMVRVGGGWADLAEYLREYVAHHGRRRVSDSRFEIKDLASTNNNSGSSRYSSNGRLAPAPVPRSGRTTPISRPGSALDVRPSSSLAVRKTRRLTSTQAERPTLTAANIEKASEGSGPLSFLSSRRRLSISSNASMSVASTVGDSPYASTPPSVYTPNSHSTPLGLAGPKPRARQISMSPESEAWVEDVMGRARRTSSSLQPKKSLNSLRALLHKPDHDDNAKRLQRVSDISSISLNKRVFLRGLDKGKN</sequence>
<keyword evidence="2" id="KW-0963">Cytoplasm</keyword>
<feature type="compositionally biased region" description="Basic and acidic residues" evidence="4">
    <location>
        <begin position="619"/>
        <end position="628"/>
    </location>
</feature>
<dbReference type="OrthoDB" id="5409589at2759"/>
<feature type="compositionally biased region" description="Low complexity" evidence="4">
    <location>
        <begin position="9"/>
        <end position="19"/>
    </location>
</feature>
<feature type="compositionally biased region" description="Basic and acidic residues" evidence="4">
    <location>
        <begin position="560"/>
        <end position="598"/>
    </location>
</feature>
<feature type="compositionally biased region" description="Basic and acidic residues" evidence="4">
    <location>
        <begin position="368"/>
        <end position="384"/>
    </location>
</feature>
<feature type="region of interest" description="Disordered" evidence="4">
    <location>
        <begin position="880"/>
        <end position="999"/>
    </location>
</feature>
<feature type="compositionally biased region" description="Polar residues" evidence="4">
    <location>
        <begin position="405"/>
        <end position="430"/>
    </location>
</feature>
<feature type="compositionally biased region" description="Basic and acidic residues" evidence="4">
    <location>
        <begin position="776"/>
        <end position="786"/>
    </location>
</feature>
<dbReference type="InterPro" id="IPR036534">
    <property type="entry name" value="GAR_dom_sf"/>
</dbReference>
<feature type="domain" description="GAR" evidence="5">
    <location>
        <begin position="1055"/>
        <end position="1130"/>
    </location>
</feature>
<feature type="region of interest" description="Disordered" evidence="4">
    <location>
        <begin position="121"/>
        <end position="143"/>
    </location>
</feature>
<dbReference type="EMBL" id="PDNA01000113">
    <property type="protein sequence ID" value="PGH12757.1"/>
    <property type="molecule type" value="Genomic_DNA"/>
</dbReference>
<feature type="region of interest" description="Disordered" evidence="4">
    <location>
        <begin position="1243"/>
        <end position="1288"/>
    </location>
</feature>
<proteinExistence type="predicted"/>